<dbReference type="PANTHER" id="PTHR46193">
    <property type="entry name" value="6-PHOSPHOGLUCONATE PHOSPHATASE"/>
    <property type="match status" value="1"/>
</dbReference>
<reference evidence="5 6" key="1">
    <citation type="submission" date="2019-06" db="EMBL/GenBank/DDBJ databases">
        <title>Whole genome sequence for Rhodospirillaceae sp. R148.</title>
        <authorList>
            <person name="Wang G."/>
        </authorList>
    </citation>
    <scope>NUCLEOTIDE SEQUENCE [LARGE SCALE GENOMIC DNA]</scope>
    <source>
        <strain evidence="5 6">R148</strain>
    </source>
</reference>
<dbReference type="Proteomes" id="UP000315252">
    <property type="component" value="Unassembled WGS sequence"/>
</dbReference>
<dbReference type="AlphaFoldDB" id="A0A545TXV6"/>
<dbReference type="GO" id="GO:0016787">
    <property type="term" value="F:hydrolase activity"/>
    <property type="evidence" value="ECO:0007669"/>
    <property type="project" value="UniProtKB-KW"/>
</dbReference>
<comment type="similarity">
    <text evidence="2">Belongs to the HAD-like hydrolase superfamily. CbbY/CbbZ/Gph/YieH family.</text>
</comment>
<dbReference type="OrthoDB" id="9797743at2"/>
<dbReference type="RefSeq" id="WP_142895655.1">
    <property type="nucleotide sequence ID" value="NZ_ML660053.1"/>
</dbReference>
<evidence type="ECO:0000256" key="3">
    <source>
        <dbReference type="ARBA" id="ARBA00022723"/>
    </source>
</evidence>
<dbReference type="EMBL" id="VHSH01000002">
    <property type="protein sequence ID" value="TQV82024.1"/>
    <property type="molecule type" value="Genomic_DNA"/>
</dbReference>
<dbReference type="NCBIfam" id="TIGR01509">
    <property type="entry name" value="HAD-SF-IA-v3"/>
    <property type="match status" value="1"/>
</dbReference>
<dbReference type="GO" id="GO:0046872">
    <property type="term" value="F:metal ion binding"/>
    <property type="evidence" value="ECO:0007669"/>
    <property type="project" value="UniProtKB-KW"/>
</dbReference>
<evidence type="ECO:0000313" key="5">
    <source>
        <dbReference type="EMBL" id="TQV82024.1"/>
    </source>
</evidence>
<proteinExistence type="inferred from homology"/>
<evidence type="ECO:0000256" key="1">
    <source>
        <dbReference type="ARBA" id="ARBA00001946"/>
    </source>
</evidence>
<evidence type="ECO:0000256" key="2">
    <source>
        <dbReference type="ARBA" id="ARBA00006171"/>
    </source>
</evidence>
<dbReference type="InterPro" id="IPR036412">
    <property type="entry name" value="HAD-like_sf"/>
</dbReference>
<dbReference type="Pfam" id="PF00702">
    <property type="entry name" value="Hydrolase"/>
    <property type="match status" value="1"/>
</dbReference>
<dbReference type="InterPro" id="IPR023214">
    <property type="entry name" value="HAD_sf"/>
</dbReference>
<gene>
    <name evidence="5" type="ORF">FKG95_07260</name>
</gene>
<name>A0A545TXV6_9PROT</name>
<keyword evidence="5" id="KW-0378">Hydrolase</keyword>
<organism evidence="5 6">
    <name type="scientific">Denitrobaculum tricleocarpae</name>
    <dbReference type="NCBI Taxonomy" id="2591009"/>
    <lineage>
        <taxon>Bacteria</taxon>
        <taxon>Pseudomonadati</taxon>
        <taxon>Pseudomonadota</taxon>
        <taxon>Alphaproteobacteria</taxon>
        <taxon>Rhodospirillales</taxon>
        <taxon>Rhodospirillaceae</taxon>
        <taxon>Denitrobaculum</taxon>
    </lineage>
</organism>
<dbReference type="Gene3D" id="1.10.150.240">
    <property type="entry name" value="Putative phosphatase, domain 2"/>
    <property type="match status" value="1"/>
</dbReference>
<keyword evidence="3" id="KW-0479">Metal-binding</keyword>
<dbReference type="Gene3D" id="3.40.50.1000">
    <property type="entry name" value="HAD superfamily/HAD-like"/>
    <property type="match status" value="1"/>
</dbReference>
<dbReference type="SFLD" id="SFLDG01135">
    <property type="entry name" value="C1.5.6:_HAD__Beta-PGM__Phospha"/>
    <property type="match status" value="1"/>
</dbReference>
<comment type="caution">
    <text evidence="5">The sequence shown here is derived from an EMBL/GenBank/DDBJ whole genome shotgun (WGS) entry which is preliminary data.</text>
</comment>
<dbReference type="InterPro" id="IPR006439">
    <property type="entry name" value="HAD-SF_hydro_IA"/>
</dbReference>
<dbReference type="PANTHER" id="PTHR46193:SF10">
    <property type="entry name" value="6-PHOSPHOGLUCONATE PHOSPHATASE"/>
    <property type="match status" value="1"/>
</dbReference>
<protein>
    <submittedName>
        <fullName evidence="5">HAD family hydrolase</fullName>
    </submittedName>
</protein>
<dbReference type="CDD" id="cd07526">
    <property type="entry name" value="HAD_BPGM_like"/>
    <property type="match status" value="1"/>
</dbReference>
<evidence type="ECO:0000313" key="6">
    <source>
        <dbReference type="Proteomes" id="UP000315252"/>
    </source>
</evidence>
<comment type="cofactor">
    <cofactor evidence="1">
        <name>Mg(2+)</name>
        <dbReference type="ChEBI" id="CHEBI:18420"/>
    </cofactor>
</comment>
<keyword evidence="4" id="KW-0460">Magnesium</keyword>
<dbReference type="SFLD" id="SFLDG01129">
    <property type="entry name" value="C1.5:_HAD__Beta-PGM__Phosphata"/>
    <property type="match status" value="1"/>
</dbReference>
<keyword evidence="6" id="KW-1185">Reference proteome</keyword>
<dbReference type="InterPro" id="IPR023198">
    <property type="entry name" value="PGP-like_dom2"/>
</dbReference>
<dbReference type="SFLD" id="SFLDS00003">
    <property type="entry name" value="Haloacid_Dehalogenase"/>
    <property type="match status" value="1"/>
</dbReference>
<dbReference type="SUPFAM" id="SSF56784">
    <property type="entry name" value="HAD-like"/>
    <property type="match status" value="1"/>
</dbReference>
<sequence>MPHPEPSEPPALIIFDCDGVLVDSETIANAVMAEEISALGWQVTTDYCLKYFKGSHLDTVMAVIEEKIGRSLPENWLANLRARSDIAFRKDLQPVPGIHALLDFLVESDLQHCVASQGPHEKMAVTLDVTGLKPRFEGRIFSAYEVERGKPHPDLFLHAAETMGHAPQRCVVIEDSPLGVQAAKAASMRVLGYDPKGLDPRLAREGAQVFTDMRALPGLLGI</sequence>
<accession>A0A545TXV6</accession>
<evidence type="ECO:0000256" key="4">
    <source>
        <dbReference type="ARBA" id="ARBA00022842"/>
    </source>
</evidence>
<dbReference type="InterPro" id="IPR051600">
    <property type="entry name" value="Beta-PGM-like"/>
</dbReference>